<feature type="transmembrane region" description="Helical" evidence="6">
    <location>
        <begin position="138"/>
        <end position="155"/>
    </location>
</feature>
<feature type="transmembrane region" description="Helical" evidence="6">
    <location>
        <begin position="114"/>
        <end position="132"/>
    </location>
</feature>
<evidence type="ECO:0000256" key="1">
    <source>
        <dbReference type="ARBA" id="ARBA00004141"/>
    </source>
</evidence>
<dbReference type="AlphaFoldDB" id="A0A4Q9B981"/>
<reference evidence="7 8" key="1">
    <citation type="submission" date="2019-02" db="EMBL/GenBank/DDBJ databases">
        <title>Genome of a new Bacteroidetes strain.</title>
        <authorList>
            <person name="Pitt A."/>
        </authorList>
    </citation>
    <scope>NUCLEOTIDE SEQUENCE [LARGE SCALE GENOMIC DNA]</scope>
    <source>
        <strain evidence="7 8">103A-SOEBACH</strain>
    </source>
</reference>
<evidence type="ECO:0000256" key="3">
    <source>
        <dbReference type="ARBA" id="ARBA00022692"/>
    </source>
</evidence>
<keyword evidence="4 6" id="KW-1133">Transmembrane helix</keyword>
<proteinExistence type="inferred from homology"/>
<sequence>MMKNMFLKLFWLDAIVELLSPLLFASHPEVRLVTKPLLMILLMGHIAQENPKPALFFTAFFALLGDVLLMLPDSPLYFQLGLVSFLIMQLSYIRLFAKEASDETWVPAHARKPLAGILIYVFSFLAFLNPYLAGGMKIPVTLYAFALGSMMYFAVRMRNQTIVLGAFLFVVSDSVLAFGKFYYSFPGISVVVMGTYIVAQLLLISALCKLQLKK</sequence>
<dbReference type="EMBL" id="SEWY01000004">
    <property type="protein sequence ID" value="TBH72049.1"/>
    <property type="molecule type" value="Genomic_DNA"/>
</dbReference>
<comment type="similarity">
    <text evidence="2">Belongs to the TMEM86 family.</text>
</comment>
<name>A0A4Q9B981_9BACT</name>
<organism evidence="7 8">
    <name type="scientific">Aquirufa antheringensis</name>
    <dbReference type="NCBI Taxonomy" id="2516559"/>
    <lineage>
        <taxon>Bacteria</taxon>
        <taxon>Pseudomonadati</taxon>
        <taxon>Bacteroidota</taxon>
        <taxon>Cytophagia</taxon>
        <taxon>Cytophagales</taxon>
        <taxon>Flectobacillaceae</taxon>
        <taxon>Aquirufa</taxon>
    </lineage>
</organism>
<dbReference type="RefSeq" id="WP_130923653.1">
    <property type="nucleotide sequence ID" value="NZ_JAANOO010000001.1"/>
</dbReference>
<dbReference type="PANTHER" id="PTHR31885:SF6">
    <property type="entry name" value="GH04784P"/>
    <property type="match status" value="1"/>
</dbReference>
<dbReference type="Pfam" id="PF07947">
    <property type="entry name" value="YhhN"/>
    <property type="match status" value="1"/>
</dbReference>
<evidence type="ECO:0000256" key="6">
    <source>
        <dbReference type="SAM" id="Phobius"/>
    </source>
</evidence>
<evidence type="ECO:0000256" key="4">
    <source>
        <dbReference type="ARBA" id="ARBA00022989"/>
    </source>
</evidence>
<dbReference type="GO" id="GO:0016787">
    <property type="term" value="F:hydrolase activity"/>
    <property type="evidence" value="ECO:0007669"/>
    <property type="project" value="TreeGrafter"/>
</dbReference>
<protein>
    <submittedName>
        <fullName evidence="7">Lysoplasmalogenase</fullName>
    </submittedName>
</protein>
<evidence type="ECO:0000256" key="5">
    <source>
        <dbReference type="ARBA" id="ARBA00023136"/>
    </source>
</evidence>
<feature type="transmembrane region" description="Helical" evidence="6">
    <location>
        <begin position="162"/>
        <end position="182"/>
    </location>
</feature>
<evidence type="ECO:0000313" key="8">
    <source>
        <dbReference type="Proteomes" id="UP000293583"/>
    </source>
</evidence>
<dbReference type="GO" id="GO:0016020">
    <property type="term" value="C:membrane"/>
    <property type="evidence" value="ECO:0007669"/>
    <property type="project" value="UniProtKB-SubCell"/>
</dbReference>
<dbReference type="Proteomes" id="UP000293583">
    <property type="component" value="Unassembled WGS sequence"/>
</dbReference>
<comment type="caution">
    <text evidence="7">The sequence shown here is derived from an EMBL/GenBank/DDBJ whole genome shotgun (WGS) entry which is preliminary data.</text>
</comment>
<keyword evidence="3 6" id="KW-0812">Transmembrane</keyword>
<feature type="transmembrane region" description="Helical" evidence="6">
    <location>
        <begin position="77"/>
        <end position="93"/>
    </location>
</feature>
<comment type="subcellular location">
    <subcellularLocation>
        <location evidence="1">Membrane</location>
        <topology evidence="1">Multi-pass membrane protein</topology>
    </subcellularLocation>
</comment>
<keyword evidence="8" id="KW-1185">Reference proteome</keyword>
<gene>
    <name evidence="7" type="ORF">EWU20_09500</name>
</gene>
<feature type="transmembrane region" description="Helical" evidence="6">
    <location>
        <begin position="188"/>
        <end position="208"/>
    </location>
</feature>
<dbReference type="PANTHER" id="PTHR31885">
    <property type="entry name" value="GH04784P"/>
    <property type="match status" value="1"/>
</dbReference>
<evidence type="ECO:0000313" key="7">
    <source>
        <dbReference type="EMBL" id="TBH72049.1"/>
    </source>
</evidence>
<feature type="transmembrane region" description="Helical" evidence="6">
    <location>
        <begin position="54"/>
        <end position="71"/>
    </location>
</feature>
<keyword evidence="5 6" id="KW-0472">Membrane</keyword>
<accession>A0A4Q9B981</accession>
<evidence type="ECO:0000256" key="2">
    <source>
        <dbReference type="ARBA" id="ARBA00007375"/>
    </source>
</evidence>
<dbReference type="InterPro" id="IPR012506">
    <property type="entry name" value="TMEM86B-like"/>
</dbReference>